<dbReference type="OrthoDB" id="2382149at2"/>
<dbReference type="PANTHER" id="PTHR37808">
    <property type="entry name" value="SPORE GERMINATION PROTEIN-LIKE PROTEIN YDZR-RELATED"/>
    <property type="match status" value="1"/>
</dbReference>
<dbReference type="Proteomes" id="UP000198618">
    <property type="component" value="Unassembled WGS sequence"/>
</dbReference>
<comment type="similarity">
    <text evidence="1">Belongs to the GerPA/GerPF family.</text>
</comment>
<evidence type="ECO:0000313" key="4">
    <source>
        <dbReference type="Proteomes" id="UP000198618"/>
    </source>
</evidence>
<gene>
    <name evidence="3" type="ORF">SAMN05216389_10613</name>
</gene>
<dbReference type="EMBL" id="FOHE01000006">
    <property type="protein sequence ID" value="SET14023.1"/>
    <property type="molecule type" value="Genomic_DNA"/>
</dbReference>
<dbReference type="InterPro" id="IPR019618">
    <property type="entry name" value="Spore_germination_GerPA"/>
</dbReference>
<keyword evidence="4" id="KW-1185">Reference proteome</keyword>
<accession>A0A1I0C4E6</accession>
<evidence type="ECO:0000256" key="2">
    <source>
        <dbReference type="SAM" id="MobiDB-lite"/>
    </source>
</evidence>
<reference evidence="3 4" key="1">
    <citation type="submission" date="2016-10" db="EMBL/GenBank/DDBJ databases">
        <authorList>
            <person name="de Groot N.N."/>
        </authorList>
    </citation>
    <scope>NUCLEOTIDE SEQUENCE [LARGE SCALE GENOMIC DNA]</scope>
    <source>
        <strain evidence="3 4">IBRC-M 10780</strain>
    </source>
</reference>
<name>A0A1I0C4E6_9BACI</name>
<dbReference type="STRING" id="930131.SAMN05216389_10613"/>
<proteinExistence type="inferred from homology"/>
<feature type="region of interest" description="Disordered" evidence="2">
    <location>
        <begin position="53"/>
        <end position="73"/>
    </location>
</feature>
<dbReference type="PANTHER" id="PTHR37808:SF1">
    <property type="entry name" value="SPORE GERMINATION PROTEIN-LIKE PROTEIN YDZR"/>
    <property type="match status" value="1"/>
</dbReference>
<dbReference type="RefSeq" id="WP_090868601.1">
    <property type="nucleotide sequence ID" value="NZ_FOHE01000006.1"/>
</dbReference>
<organism evidence="3 4">
    <name type="scientific">Oceanobacillus limi</name>
    <dbReference type="NCBI Taxonomy" id="930131"/>
    <lineage>
        <taxon>Bacteria</taxon>
        <taxon>Bacillati</taxon>
        <taxon>Bacillota</taxon>
        <taxon>Bacilli</taxon>
        <taxon>Bacillales</taxon>
        <taxon>Bacillaceae</taxon>
        <taxon>Oceanobacillus</taxon>
    </lineage>
</organism>
<evidence type="ECO:0000256" key="1">
    <source>
        <dbReference type="ARBA" id="ARBA00008103"/>
    </source>
</evidence>
<protein>
    <submittedName>
        <fullName evidence="3">Spore germination protein PF</fullName>
    </submittedName>
</protein>
<dbReference type="Pfam" id="PF10676">
    <property type="entry name" value="gerPA"/>
    <property type="match status" value="1"/>
</dbReference>
<sequence>MPSIVGGPLKIVSVDSGVVNFGDSFYLAPKGTAKTNAGSGSFNTGDFINTNTGLSSTNPFDPDVSDQNMTANA</sequence>
<evidence type="ECO:0000313" key="3">
    <source>
        <dbReference type="EMBL" id="SET14023.1"/>
    </source>
</evidence>
<dbReference type="AlphaFoldDB" id="A0A1I0C4E6"/>